<keyword evidence="2" id="KW-1185">Reference proteome</keyword>
<reference evidence="1 2" key="1">
    <citation type="submission" date="2019-06" db="EMBL/GenBank/DDBJ databases">
        <title>Psychrobacillus vulpis sp. nov., a new species isolated from feces of a red fox that inhabits in The Tablas de Daimiel Natural Park, Albacete, Spain.</title>
        <authorList>
            <person name="Rodriguez M."/>
            <person name="Reina J.C."/>
            <person name="Bejar V."/>
            <person name="Llamas I."/>
        </authorList>
    </citation>
    <scope>NUCLEOTIDE SEQUENCE [LARGE SCALE GENOMIC DNA]</scope>
    <source>
        <strain evidence="1 2">Z8</strain>
    </source>
</reference>
<sequence>MIHTFKLRLSLEEKHLQYLQDIHGIGIYEVGRTFGTTFKGLTISVVNVPYRNDLNAHIFVDVTEVLDKGDITVRDLPTIEAYLRDIVETVFGERALYDNHILMRFDYRFDVIILGELKRLDYIKLFGKSMRQIGKRHKKQGYHNIYGFFEDYQTGLIHTNDSIETIIYDKVAERKKKNKVIASYEKDVVRFEVRLKEDHLNYQFRITGLLKTLDNYFNDASFNYYVEKYLLKTYLTEDFYKFSKAINQIEKSNLSIICKKSLTKFLTIVSRGDLTSPQRSMARSTFNRRLLECKQLKVHPTTIPNTWKHAPNVMENPLAALAEYVNNYKKNNKIY</sequence>
<dbReference type="EMBL" id="VDGI01000025">
    <property type="protein sequence ID" value="TQR17703.1"/>
    <property type="molecule type" value="Genomic_DNA"/>
</dbReference>
<protein>
    <submittedName>
        <fullName evidence="1">Uncharacterized protein</fullName>
    </submittedName>
</protein>
<accession>A0A544TJT6</accession>
<organism evidence="1 2">
    <name type="scientific">Psychrobacillus vulpis</name>
    <dbReference type="NCBI Taxonomy" id="2325572"/>
    <lineage>
        <taxon>Bacteria</taxon>
        <taxon>Bacillati</taxon>
        <taxon>Bacillota</taxon>
        <taxon>Bacilli</taxon>
        <taxon>Bacillales</taxon>
        <taxon>Bacillaceae</taxon>
        <taxon>Psychrobacillus</taxon>
    </lineage>
</organism>
<dbReference type="RefSeq" id="WP_142643968.1">
    <property type="nucleotide sequence ID" value="NZ_VDGI01000025.1"/>
</dbReference>
<dbReference type="Proteomes" id="UP000316626">
    <property type="component" value="Unassembled WGS sequence"/>
</dbReference>
<proteinExistence type="predicted"/>
<name>A0A544TJT6_9BACI</name>
<dbReference type="OrthoDB" id="2786627at2"/>
<gene>
    <name evidence="1" type="ORF">FG384_17435</name>
</gene>
<evidence type="ECO:0000313" key="1">
    <source>
        <dbReference type="EMBL" id="TQR17703.1"/>
    </source>
</evidence>
<dbReference type="AlphaFoldDB" id="A0A544TJT6"/>
<evidence type="ECO:0000313" key="2">
    <source>
        <dbReference type="Proteomes" id="UP000316626"/>
    </source>
</evidence>
<comment type="caution">
    <text evidence="1">The sequence shown here is derived from an EMBL/GenBank/DDBJ whole genome shotgun (WGS) entry which is preliminary data.</text>
</comment>